<protein>
    <recommendedName>
        <fullName evidence="4">Ycf2</fullName>
    </recommendedName>
</protein>
<organism evidence="2 3">
    <name type="scientific">Caerostris extrusa</name>
    <name type="common">Bark spider</name>
    <name type="synonym">Caerostris bankana</name>
    <dbReference type="NCBI Taxonomy" id="172846"/>
    <lineage>
        <taxon>Eukaryota</taxon>
        <taxon>Metazoa</taxon>
        <taxon>Ecdysozoa</taxon>
        <taxon>Arthropoda</taxon>
        <taxon>Chelicerata</taxon>
        <taxon>Arachnida</taxon>
        <taxon>Araneae</taxon>
        <taxon>Araneomorphae</taxon>
        <taxon>Entelegynae</taxon>
        <taxon>Araneoidea</taxon>
        <taxon>Araneidae</taxon>
        <taxon>Caerostris</taxon>
    </lineage>
</organism>
<sequence>MDGSLVHAPELSCRNEFGMVDSSVIKCILSSRDPSDSEESTMDNQNNGSEFETLPNRIVMKFVCPSIGLVVKEKGSFRVFNTQSIKSFDDGHHFDRYKRFESYEHHVNKWIS</sequence>
<evidence type="ECO:0000313" key="2">
    <source>
        <dbReference type="EMBL" id="GIY56369.1"/>
    </source>
</evidence>
<feature type="region of interest" description="Disordered" evidence="1">
    <location>
        <begin position="31"/>
        <end position="50"/>
    </location>
</feature>
<keyword evidence="3" id="KW-1185">Reference proteome</keyword>
<name>A0AAV4UF08_CAEEX</name>
<dbReference type="EMBL" id="BPLR01012761">
    <property type="protein sequence ID" value="GIY56369.1"/>
    <property type="molecule type" value="Genomic_DNA"/>
</dbReference>
<reference evidence="2 3" key="1">
    <citation type="submission" date="2021-06" db="EMBL/GenBank/DDBJ databases">
        <title>Caerostris extrusa draft genome.</title>
        <authorList>
            <person name="Kono N."/>
            <person name="Arakawa K."/>
        </authorList>
    </citation>
    <scope>NUCLEOTIDE SEQUENCE [LARGE SCALE GENOMIC DNA]</scope>
</reference>
<comment type="caution">
    <text evidence="2">The sequence shown here is derived from an EMBL/GenBank/DDBJ whole genome shotgun (WGS) entry which is preliminary data.</text>
</comment>
<accession>A0AAV4UF08</accession>
<dbReference type="AlphaFoldDB" id="A0AAV4UF08"/>
<evidence type="ECO:0000313" key="3">
    <source>
        <dbReference type="Proteomes" id="UP001054945"/>
    </source>
</evidence>
<dbReference type="Proteomes" id="UP001054945">
    <property type="component" value="Unassembled WGS sequence"/>
</dbReference>
<proteinExistence type="predicted"/>
<evidence type="ECO:0008006" key="4">
    <source>
        <dbReference type="Google" id="ProtNLM"/>
    </source>
</evidence>
<evidence type="ECO:0000256" key="1">
    <source>
        <dbReference type="SAM" id="MobiDB-lite"/>
    </source>
</evidence>
<gene>
    <name evidence="2" type="ORF">CEXT_481931</name>
</gene>